<feature type="transmembrane region" description="Helical" evidence="5">
    <location>
        <begin position="269"/>
        <end position="289"/>
    </location>
</feature>
<dbReference type="GO" id="GO:0016020">
    <property type="term" value="C:membrane"/>
    <property type="evidence" value="ECO:0007669"/>
    <property type="project" value="UniProtKB-SubCell"/>
</dbReference>
<feature type="transmembrane region" description="Helical" evidence="5">
    <location>
        <begin position="401"/>
        <end position="433"/>
    </location>
</feature>
<evidence type="ECO:0000256" key="5">
    <source>
        <dbReference type="SAM" id="Phobius"/>
    </source>
</evidence>
<protein>
    <submittedName>
        <fullName evidence="7">Sulfate transporter</fullName>
    </submittedName>
</protein>
<dbReference type="AlphaFoldDB" id="A0A2W5SJU1"/>
<dbReference type="Pfam" id="PF01740">
    <property type="entry name" value="STAS"/>
    <property type="match status" value="1"/>
</dbReference>
<feature type="domain" description="STAS" evidence="6">
    <location>
        <begin position="457"/>
        <end position="572"/>
    </location>
</feature>
<sequence length="585" mass="61111">MNSLEQKHQNEGAKPAATSHWSGFVQSFRGYRPQWLKADISAGLAIAAVGIPSAIAYPAIAGLPPETGIYASIGSVVGYALMGPSRRLIVGPDAATMAILAAVLASALQQMPDLSTQGRVAAAALIGLGVGAICFLAGALKLGNLANLLSRPILAGFFIGVAISIMIGQIGRVTGLQIEANGFASPLIELIEKADQIHLPSLALAAAMFAILQAVRLWPVAIPGPVIVVIVAGILSAVFDFEGMGIKVVGDLPVGLPEFGLSFDARLPIGQLLLGSAAVFVVSFGAGIITARSFATQTGEEVDPNAELRGFGAANIGSALIGGFPVTASDSRTAVNVAVGGHTQFAAIASAVALLCAVLFFGDALRVLPLPALGAILVAAALSVIDLKGLMQIWRINHVEFAMALIAMGGAISFGVLQGVVVAIIATFIYVILNQMQPRVVLLGRIPGRAGFYKLHRSPETHPIQGMTICFVQGSLLFFNADHVKIRLRQIIDVLPPDTRWLIIDASAVTQIDSTAIEMLQHVRRNLADRGVELGFSDVQSDVAAILNRSGLTDIIGRGMMFEDLDDALSAFDRKTRQASTSTGQ</sequence>
<evidence type="ECO:0000313" key="8">
    <source>
        <dbReference type="Proteomes" id="UP000248975"/>
    </source>
</evidence>
<comment type="caution">
    <text evidence="7">The sequence shown here is derived from an EMBL/GenBank/DDBJ whole genome shotgun (WGS) entry which is preliminary data.</text>
</comment>
<keyword evidence="2 5" id="KW-0812">Transmembrane</keyword>
<accession>A0A2W5SJU1</accession>
<evidence type="ECO:0000313" key="7">
    <source>
        <dbReference type="EMBL" id="PZR01033.1"/>
    </source>
</evidence>
<evidence type="ECO:0000256" key="2">
    <source>
        <dbReference type="ARBA" id="ARBA00022692"/>
    </source>
</evidence>
<feature type="transmembrane region" description="Helical" evidence="5">
    <location>
        <begin position="345"/>
        <end position="362"/>
    </location>
</feature>
<reference evidence="7 8" key="1">
    <citation type="submission" date="2017-08" db="EMBL/GenBank/DDBJ databases">
        <title>Infants hospitalized years apart are colonized by the same room-sourced microbial strains.</title>
        <authorList>
            <person name="Brooks B."/>
            <person name="Olm M.R."/>
            <person name="Firek B.A."/>
            <person name="Baker R."/>
            <person name="Thomas B.C."/>
            <person name="Morowitz M.J."/>
            <person name="Banfield J.F."/>
        </authorList>
    </citation>
    <scope>NUCLEOTIDE SEQUENCE [LARGE SCALE GENOMIC DNA]</scope>
    <source>
        <strain evidence="7">S2_003_000_R2_11</strain>
    </source>
</reference>
<dbReference type="InterPro" id="IPR011547">
    <property type="entry name" value="SLC26A/SulP_dom"/>
</dbReference>
<dbReference type="Proteomes" id="UP000248975">
    <property type="component" value="Unassembled WGS sequence"/>
</dbReference>
<feature type="transmembrane region" description="Helical" evidence="5">
    <location>
        <begin position="368"/>
        <end position="389"/>
    </location>
</feature>
<dbReference type="InterPro" id="IPR002645">
    <property type="entry name" value="STAS_dom"/>
</dbReference>
<dbReference type="EMBL" id="QFQS01000001">
    <property type="protein sequence ID" value="PZR01033.1"/>
    <property type="molecule type" value="Genomic_DNA"/>
</dbReference>
<evidence type="ECO:0000256" key="4">
    <source>
        <dbReference type="ARBA" id="ARBA00023136"/>
    </source>
</evidence>
<evidence type="ECO:0000259" key="6">
    <source>
        <dbReference type="PROSITE" id="PS50801"/>
    </source>
</evidence>
<dbReference type="PANTHER" id="PTHR11814">
    <property type="entry name" value="SULFATE TRANSPORTER"/>
    <property type="match status" value="1"/>
</dbReference>
<organism evidence="7 8">
    <name type="scientific">Cereibacter sphaeroides</name>
    <name type="common">Rhodobacter sphaeroides</name>
    <dbReference type="NCBI Taxonomy" id="1063"/>
    <lineage>
        <taxon>Bacteria</taxon>
        <taxon>Pseudomonadati</taxon>
        <taxon>Pseudomonadota</taxon>
        <taxon>Alphaproteobacteria</taxon>
        <taxon>Rhodobacterales</taxon>
        <taxon>Paracoccaceae</taxon>
        <taxon>Cereibacter</taxon>
    </lineage>
</organism>
<evidence type="ECO:0000256" key="1">
    <source>
        <dbReference type="ARBA" id="ARBA00004141"/>
    </source>
</evidence>
<feature type="transmembrane region" description="Helical" evidence="5">
    <location>
        <begin position="120"/>
        <end position="140"/>
    </location>
</feature>
<proteinExistence type="predicted"/>
<dbReference type="Gene3D" id="3.30.750.24">
    <property type="entry name" value="STAS domain"/>
    <property type="match status" value="1"/>
</dbReference>
<dbReference type="CDD" id="cd07042">
    <property type="entry name" value="STAS_SulP_like_sulfate_transporter"/>
    <property type="match status" value="1"/>
</dbReference>
<dbReference type="SUPFAM" id="SSF52091">
    <property type="entry name" value="SpoIIaa-like"/>
    <property type="match status" value="1"/>
</dbReference>
<evidence type="ECO:0000256" key="3">
    <source>
        <dbReference type="ARBA" id="ARBA00022989"/>
    </source>
</evidence>
<feature type="transmembrane region" description="Helical" evidence="5">
    <location>
        <begin position="89"/>
        <end position="108"/>
    </location>
</feature>
<dbReference type="GO" id="GO:0055085">
    <property type="term" value="P:transmembrane transport"/>
    <property type="evidence" value="ECO:0007669"/>
    <property type="project" value="InterPro"/>
</dbReference>
<feature type="transmembrane region" description="Helical" evidence="5">
    <location>
        <begin position="152"/>
        <end position="171"/>
    </location>
</feature>
<keyword evidence="3 5" id="KW-1133">Transmembrane helix</keyword>
<dbReference type="Pfam" id="PF00916">
    <property type="entry name" value="Sulfate_transp"/>
    <property type="match status" value="1"/>
</dbReference>
<name>A0A2W5SJU1_CERSP</name>
<gene>
    <name evidence="7" type="ORF">DI533_06285</name>
</gene>
<feature type="transmembrane region" description="Helical" evidence="5">
    <location>
        <begin position="227"/>
        <end position="249"/>
    </location>
</feature>
<dbReference type="InterPro" id="IPR001902">
    <property type="entry name" value="SLC26A/SulP_fam"/>
</dbReference>
<feature type="transmembrane region" description="Helical" evidence="5">
    <location>
        <begin position="40"/>
        <end position="61"/>
    </location>
</feature>
<dbReference type="InterPro" id="IPR036513">
    <property type="entry name" value="STAS_dom_sf"/>
</dbReference>
<comment type="subcellular location">
    <subcellularLocation>
        <location evidence="1">Membrane</location>
        <topology evidence="1">Multi-pass membrane protein</topology>
    </subcellularLocation>
</comment>
<dbReference type="PROSITE" id="PS50801">
    <property type="entry name" value="STAS"/>
    <property type="match status" value="1"/>
</dbReference>
<keyword evidence="4 5" id="KW-0472">Membrane</keyword>